<dbReference type="Gene3D" id="2.40.10.350">
    <property type="entry name" value="Rod shape-determining protein MreC, domain 2"/>
    <property type="match status" value="1"/>
</dbReference>
<keyword evidence="6" id="KW-0175">Coiled coil</keyword>
<dbReference type="GO" id="GO:0008360">
    <property type="term" value="P:regulation of cell shape"/>
    <property type="evidence" value="ECO:0007669"/>
    <property type="project" value="UniProtKB-KW"/>
</dbReference>
<dbReference type="PIRSF" id="PIRSF038471">
    <property type="entry name" value="MreC"/>
    <property type="match status" value="1"/>
</dbReference>
<evidence type="ECO:0000313" key="8">
    <source>
        <dbReference type="EMBL" id="SFR08178.1"/>
    </source>
</evidence>
<dbReference type="PANTHER" id="PTHR34138">
    <property type="entry name" value="CELL SHAPE-DETERMINING PROTEIN MREC"/>
    <property type="match status" value="1"/>
</dbReference>
<comment type="function">
    <text evidence="5">Involved in formation and maintenance of cell shape.</text>
</comment>
<dbReference type="GO" id="GO:0005886">
    <property type="term" value="C:plasma membrane"/>
    <property type="evidence" value="ECO:0007669"/>
    <property type="project" value="TreeGrafter"/>
</dbReference>
<evidence type="ECO:0000313" key="9">
    <source>
        <dbReference type="Proteomes" id="UP000199584"/>
    </source>
</evidence>
<dbReference type="InterPro" id="IPR007221">
    <property type="entry name" value="MreC"/>
</dbReference>
<proteinExistence type="inferred from homology"/>
<dbReference type="InterPro" id="IPR042177">
    <property type="entry name" value="Cell/Rod_1"/>
</dbReference>
<dbReference type="Gene3D" id="2.40.10.340">
    <property type="entry name" value="Rod shape-determining protein MreC, domain 1"/>
    <property type="match status" value="1"/>
</dbReference>
<gene>
    <name evidence="8" type="ORF">SAMN05660706_11623</name>
</gene>
<dbReference type="STRING" id="39060.SAMN05660706_11623"/>
<reference evidence="9" key="1">
    <citation type="submission" date="2016-10" db="EMBL/GenBank/DDBJ databases">
        <authorList>
            <person name="Varghese N."/>
            <person name="Submissions S."/>
        </authorList>
    </citation>
    <scope>NUCLEOTIDE SEQUENCE [LARGE SCALE GENOMIC DNA]</scope>
    <source>
        <strain evidence="9">DSM 3669</strain>
    </source>
</reference>
<dbReference type="PANTHER" id="PTHR34138:SF1">
    <property type="entry name" value="CELL SHAPE-DETERMINING PROTEIN MREC"/>
    <property type="match status" value="1"/>
</dbReference>
<evidence type="ECO:0000256" key="1">
    <source>
        <dbReference type="ARBA" id="ARBA00009369"/>
    </source>
</evidence>
<evidence type="ECO:0000259" key="7">
    <source>
        <dbReference type="Pfam" id="PF04085"/>
    </source>
</evidence>
<dbReference type="NCBIfam" id="TIGR00219">
    <property type="entry name" value="mreC"/>
    <property type="match status" value="1"/>
</dbReference>
<feature type="coiled-coil region" evidence="6">
    <location>
        <begin position="69"/>
        <end position="106"/>
    </location>
</feature>
<keyword evidence="9" id="KW-1185">Reference proteome</keyword>
<feature type="domain" description="Rod shape-determining protein MreC beta-barrel core" evidence="7">
    <location>
        <begin position="124"/>
        <end position="271"/>
    </location>
</feature>
<dbReference type="InterPro" id="IPR055342">
    <property type="entry name" value="MreC_beta-barrel_core"/>
</dbReference>
<keyword evidence="3 5" id="KW-0133">Cell shape</keyword>
<organism evidence="8 9">
    <name type="scientific">Desulfoscipio geothermicus DSM 3669</name>
    <dbReference type="NCBI Taxonomy" id="1121426"/>
    <lineage>
        <taxon>Bacteria</taxon>
        <taxon>Bacillati</taxon>
        <taxon>Bacillota</taxon>
        <taxon>Clostridia</taxon>
        <taxon>Eubacteriales</taxon>
        <taxon>Desulfallaceae</taxon>
        <taxon>Desulfoscipio</taxon>
    </lineage>
</organism>
<name>A0A1I6DS67_9FIRM</name>
<evidence type="ECO:0000256" key="6">
    <source>
        <dbReference type="SAM" id="Coils"/>
    </source>
</evidence>
<dbReference type="Pfam" id="PF04085">
    <property type="entry name" value="MreC"/>
    <property type="match status" value="1"/>
</dbReference>
<dbReference type="InterPro" id="IPR042175">
    <property type="entry name" value="Cell/Rod_MreC_2"/>
</dbReference>
<evidence type="ECO:0000256" key="5">
    <source>
        <dbReference type="PIRNR" id="PIRNR038471"/>
    </source>
</evidence>
<comment type="similarity">
    <text evidence="1 5">Belongs to the MreC family.</text>
</comment>
<dbReference type="EMBL" id="FOYM01000016">
    <property type="protein sequence ID" value="SFR08178.1"/>
    <property type="molecule type" value="Genomic_DNA"/>
</dbReference>
<evidence type="ECO:0000256" key="2">
    <source>
        <dbReference type="ARBA" id="ARBA00013855"/>
    </source>
</evidence>
<dbReference type="AlphaFoldDB" id="A0A1I6DS67"/>
<evidence type="ECO:0000256" key="3">
    <source>
        <dbReference type="ARBA" id="ARBA00022960"/>
    </source>
</evidence>
<accession>A0A1I6DS67</accession>
<sequence length="285" mass="30339">MSRMSGGKRLIFLAVLLIVILVGLHYSAGNVDRLTPLESALRETLAPVQRLAMVAGREVSGFVSAPARLIKVSRRNQALEERVEELEGKLAQYGEIKEENARLKELLAFKTNLASQLTTEAAAVIGRTPGNWFGSIIINKGAKDGIRRDMTVITPAGLVGRVMRVSDSTAEVLLITDPRSGVGGLVQETRAPGIVEGVAGGRGVLQMVHIPNDLAPDKGHGIITSGFGSVFPKGIPVGTVTEVRRERSGLFKMALVKSAVDFNRLEEVLVITSVNPGGSDNSRGG</sequence>
<dbReference type="Proteomes" id="UP000199584">
    <property type="component" value="Unassembled WGS sequence"/>
</dbReference>
<protein>
    <recommendedName>
        <fullName evidence="2 5">Cell shape-determining protein MreC</fullName>
    </recommendedName>
    <alternativeName>
        <fullName evidence="4 5">Cell shape protein MreC</fullName>
    </alternativeName>
</protein>
<evidence type="ECO:0000256" key="4">
    <source>
        <dbReference type="ARBA" id="ARBA00032089"/>
    </source>
</evidence>